<dbReference type="InterPro" id="IPR001173">
    <property type="entry name" value="Glyco_trans_2-like"/>
</dbReference>
<dbReference type="GO" id="GO:0016740">
    <property type="term" value="F:transferase activity"/>
    <property type="evidence" value="ECO:0007669"/>
    <property type="project" value="UniProtKB-KW"/>
</dbReference>
<dbReference type="Pfam" id="PF00535">
    <property type="entry name" value="Glycos_transf_2"/>
    <property type="match status" value="1"/>
</dbReference>
<dbReference type="PANTHER" id="PTHR43685">
    <property type="entry name" value="GLYCOSYLTRANSFERASE"/>
    <property type="match status" value="1"/>
</dbReference>
<organism evidence="2 3">
    <name type="scientific">Vreelandella rituensis</name>
    <dbReference type="NCBI Taxonomy" id="2282306"/>
    <lineage>
        <taxon>Bacteria</taxon>
        <taxon>Pseudomonadati</taxon>
        <taxon>Pseudomonadota</taxon>
        <taxon>Gammaproteobacteria</taxon>
        <taxon>Oceanospirillales</taxon>
        <taxon>Halomonadaceae</taxon>
        <taxon>Vreelandella</taxon>
    </lineage>
</organism>
<keyword evidence="2" id="KW-0808">Transferase</keyword>
<dbReference type="InterPro" id="IPR050834">
    <property type="entry name" value="Glycosyltransf_2"/>
</dbReference>
<dbReference type="GO" id="GO:0044010">
    <property type="term" value="P:single-species biofilm formation"/>
    <property type="evidence" value="ECO:0007669"/>
    <property type="project" value="TreeGrafter"/>
</dbReference>
<dbReference type="Gene3D" id="3.90.550.10">
    <property type="entry name" value="Spore Coat Polysaccharide Biosynthesis Protein SpsA, Chain A"/>
    <property type="match status" value="1"/>
</dbReference>
<reference evidence="2 3" key="1">
    <citation type="submission" date="2018-07" db="EMBL/GenBank/DDBJ databases">
        <title>Halomonas rutogse sp. nov., isolated from Lake TangqianCo on Tibetan Plateau.</title>
        <authorList>
            <person name="Lu H."/>
            <person name="Xing P."/>
            <person name="Wu Q."/>
        </authorList>
    </citation>
    <scope>NUCLEOTIDE SEQUENCE [LARGE SCALE GENOMIC DNA]</scope>
    <source>
        <strain evidence="2 3">TQ8S</strain>
    </source>
</reference>
<dbReference type="CDD" id="cd00761">
    <property type="entry name" value="Glyco_tranf_GTA_type"/>
    <property type="match status" value="1"/>
</dbReference>
<dbReference type="OrthoDB" id="9801954at2"/>
<keyword evidence="3" id="KW-1185">Reference proteome</keyword>
<sequence>MAFFSVVMPVYNKVATLSDSLECLYRQTFRDFEVIAVDDGSTDGSLEVLREYEQAGLLKLFQRSPPEPEGYAARNFGAEQSTAEWLVFFGADGILLFDHLSCFADAISHHPDLELFINAYQKMQGQRRLPRIEGVPVNRLNRFEALSAFARFDFIHMNSACIRRERFLSLGGFPAGCYRRGGDVYFWLKALCELEAIHYNATITSLYLLEHSDVTRDKHNLIDLHPGIDLLEDYDAKLARDERRQLRLAINRKVLSWAVEKKQLGQSVRLDLEALKLGEMNMRLWLHAISLLVPQPYYDRLRSRVK</sequence>
<proteinExistence type="predicted"/>
<dbReference type="Proteomes" id="UP000253204">
    <property type="component" value="Unassembled WGS sequence"/>
</dbReference>
<evidence type="ECO:0000313" key="3">
    <source>
        <dbReference type="Proteomes" id="UP000253204"/>
    </source>
</evidence>
<dbReference type="PANTHER" id="PTHR43685:SF2">
    <property type="entry name" value="GLYCOSYLTRANSFERASE 2-LIKE DOMAIN-CONTAINING PROTEIN"/>
    <property type="match status" value="1"/>
</dbReference>
<comment type="caution">
    <text evidence="2">The sequence shown here is derived from an EMBL/GenBank/DDBJ whole genome shotgun (WGS) entry which is preliminary data.</text>
</comment>
<accession>A0A368TPA4</accession>
<dbReference type="SUPFAM" id="SSF53448">
    <property type="entry name" value="Nucleotide-diphospho-sugar transferases"/>
    <property type="match status" value="1"/>
</dbReference>
<evidence type="ECO:0000259" key="1">
    <source>
        <dbReference type="Pfam" id="PF00535"/>
    </source>
</evidence>
<gene>
    <name evidence="2" type="ORF">DU506_19215</name>
</gene>
<dbReference type="InterPro" id="IPR029044">
    <property type="entry name" value="Nucleotide-diphossugar_trans"/>
</dbReference>
<evidence type="ECO:0000313" key="2">
    <source>
        <dbReference type="EMBL" id="RCV86067.1"/>
    </source>
</evidence>
<dbReference type="RefSeq" id="WP_114488481.1">
    <property type="nucleotide sequence ID" value="NZ_CBCSHM010000080.1"/>
</dbReference>
<protein>
    <submittedName>
        <fullName evidence="2">Glycosyltransferase family 2 protein</fullName>
    </submittedName>
</protein>
<name>A0A368TPA4_9GAMM</name>
<dbReference type="EMBL" id="QPIJ01000075">
    <property type="protein sequence ID" value="RCV86067.1"/>
    <property type="molecule type" value="Genomic_DNA"/>
</dbReference>
<feature type="domain" description="Glycosyltransferase 2-like" evidence="1">
    <location>
        <begin position="5"/>
        <end position="138"/>
    </location>
</feature>
<dbReference type="AlphaFoldDB" id="A0A368TPA4"/>